<dbReference type="AlphaFoldDB" id="A0A2T4YWT3"/>
<comment type="caution">
    <text evidence="3">The sequence shown here is derived from an EMBL/GenBank/DDBJ whole genome shotgun (WGS) entry which is preliminary data.</text>
</comment>
<evidence type="ECO:0000256" key="1">
    <source>
        <dbReference type="SAM" id="Phobius"/>
    </source>
</evidence>
<feature type="transmembrane region" description="Helical" evidence="1">
    <location>
        <begin position="7"/>
        <end position="29"/>
    </location>
</feature>
<feature type="domain" description="DUF305" evidence="2">
    <location>
        <begin position="96"/>
        <end position="146"/>
    </location>
</feature>
<reference evidence="3 4" key="1">
    <citation type="submission" date="2018-04" db="EMBL/GenBank/DDBJ databases">
        <title>Genomic Encyclopedia of Archaeal and Bacterial Type Strains, Phase II (KMG-II): from individual species to whole genera.</title>
        <authorList>
            <person name="Goeker M."/>
        </authorList>
    </citation>
    <scope>NUCLEOTIDE SEQUENCE [LARGE SCALE GENOMIC DNA]</scope>
    <source>
        <strain evidence="3 4">DSM 25521</strain>
    </source>
</reference>
<keyword evidence="1" id="KW-1133">Transmembrane helix</keyword>
<accession>A0A2T4YWT3</accession>
<keyword evidence="4" id="KW-1185">Reference proteome</keyword>
<dbReference type="Gene3D" id="1.20.1260.10">
    <property type="match status" value="1"/>
</dbReference>
<gene>
    <name evidence="3" type="ORF">C8P69_1185</name>
</gene>
<dbReference type="InterPro" id="IPR005183">
    <property type="entry name" value="DUF305_CopM-like"/>
</dbReference>
<dbReference type="InterPro" id="IPR012347">
    <property type="entry name" value="Ferritin-like"/>
</dbReference>
<organism evidence="3 4">
    <name type="scientific">Phreatobacter oligotrophus</name>
    <dbReference type="NCBI Taxonomy" id="1122261"/>
    <lineage>
        <taxon>Bacteria</taxon>
        <taxon>Pseudomonadati</taxon>
        <taxon>Pseudomonadota</taxon>
        <taxon>Alphaproteobacteria</taxon>
        <taxon>Hyphomicrobiales</taxon>
        <taxon>Phreatobacteraceae</taxon>
        <taxon>Phreatobacter</taxon>
    </lineage>
</organism>
<feature type="transmembrane region" description="Helical" evidence="1">
    <location>
        <begin position="71"/>
        <end position="88"/>
    </location>
</feature>
<sequence>MDKHKHYIMLLINVVLGLVIMYLAMFAMIASGNEFFNNINMFYMALMMAAPMGPIMILTMSSMYQHQAMNIALHVAFAAVFFAAFFAIRQQAFVGDSQFLRSMIPHHSGAILMCRQATLTNPELRTLCANIVRSQADEIALMKGLLDRR</sequence>
<dbReference type="Proteomes" id="UP000241808">
    <property type="component" value="Unassembled WGS sequence"/>
</dbReference>
<evidence type="ECO:0000313" key="4">
    <source>
        <dbReference type="Proteomes" id="UP000241808"/>
    </source>
</evidence>
<proteinExistence type="predicted"/>
<keyword evidence="1" id="KW-0812">Transmembrane</keyword>
<dbReference type="OrthoDB" id="517560at2"/>
<feature type="transmembrane region" description="Helical" evidence="1">
    <location>
        <begin position="41"/>
        <end position="59"/>
    </location>
</feature>
<keyword evidence="1" id="KW-0472">Membrane</keyword>
<dbReference type="Pfam" id="PF03713">
    <property type="entry name" value="DUF305"/>
    <property type="match status" value="1"/>
</dbReference>
<evidence type="ECO:0000259" key="2">
    <source>
        <dbReference type="Pfam" id="PF03713"/>
    </source>
</evidence>
<name>A0A2T4YWT3_9HYPH</name>
<evidence type="ECO:0000313" key="3">
    <source>
        <dbReference type="EMBL" id="PTM49535.1"/>
    </source>
</evidence>
<dbReference type="EMBL" id="PZZL01000018">
    <property type="protein sequence ID" value="PTM49535.1"/>
    <property type="molecule type" value="Genomic_DNA"/>
</dbReference>
<protein>
    <recommendedName>
        <fullName evidence="2">DUF305 domain-containing protein</fullName>
    </recommendedName>
</protein>
<dbReference type="RefSeq" id="WP_108179481.1">
    <property type="nucleotide sequence ID" value="NZ_PZZL01000018.1"/>
</dbReference>